<dbReference type="eggNOG" id="ENOG502ZBX5">
    <property type="taxonomic scope" value="Bacteria"/>
</dbReference>
<name>D9SF53_GALCS</name>
<dbReference type="RefSeq" id="WP_013293090.1">
    <property type="nucleotide sequence ID" value="NC_014394.1"/>
</dbReference>
<evidence type="ECO:0000313" key="1">
    <source>
        <dbReference type="EMBL" id="ADL55150.1"/>
    </source>
</evidence>
<accession>D9SF53</accession>
<evidence type="ECO:0008006" key="3">
    <source>
        <dbReference type="Google" id="ProtNLM"/>
    </source>
</evidence>
<sequence>MNHLPRWDALLQSKLFAPLHPVIGTIEQDGFPLLADLNRMLAVHQPSVASGRKLSFVAQGAGRLAFESQYEPRCYLTGEVQTRQENWHDLLNALVWLTYPNAKAAINARHFQALTGLTDESTSQRGAVRDASTLFDESGVIVACADEELAGLLQNFRWHELFWQRRQAVRERMGFYIFGHGLYEKALQPYIGMTGQGLLLPVTQEFFSWTAEQQRAHLDCRLADFLAGSCRTTRELSPVPLLGIPGWSADNESESYYDNTAYFRPGRQR</sequence>
<keyword evidence="2" id="KW-1185">Reference proteome</keyword>
<organism evidence="1 2">
    <name type="scientific">Gallionella capsiferriformans (strain ES-2)</name>
    <name type="common">Gallionella ferruginea capsiferriformans (strain ES-2)</name>
    <dbReference type="NCBI Taxonomy" id="395494"/>
    <lineage>
        <taxon>Bacteria</taxon>
        <taxon>Pseudomonadati</taxon>
        <taxon>Pseudomonadota</taxon>
        <taxon>Betaproteobacteria</taxon>
        <taxon>Nitrosomonadales</taxon>
        <taxon>Gallionellaceae</taxon>
        <taxon>Gallionella</taxon>
    </lineage>
</organism>
<dbReference type="STRING" id="395494.Galf_1122"/>
<gene>
    <name evidence="1" type="ordered locus">Galf_1122</name>
</gene>
<dbReference type="KEGG" id="gca:Galf_1122"/>
<evidence type="ECO:0000313" key="2">
    <source>
        <dbReference type="Proteomes" id="UP000001235"/>
    </source>
</evidence>
<reference evidence="1 2" key="1">
    <citation type="submission" date="2010-08" db="EMBL/GenBank/DDBJ databases">
        <title>Complete sequence of Gallionella capsiferriformans ES-2.</title>
        <authorList>
            <consortium name="US DOE Joint Genome Institute"/>
            <person name="Lucas S."/>
            <person name="Copeland A."/>
            <person name="Lapidus A."/>
            <person name="Cheng J.-F."/>
            <person name="Bruce D."/>
            <person name="Goodwin L."/>
            <person name="Pitluck S."/>
            <person name="Chertkov O."/>
            <person name="Davenport K.W."/>
            <person name="Detter J.C."/>
            <person name="Han C."/>
            <person name="Tapia R."/>
            <person name="Land M."/>
            <person name="Hauser L."/>
            <person name="Chang Y.-J."/>
            <person name="Jeffries C."/>
            <person name="Kyrpides N."/>
            <person name="Ivanova N."/>
            <person name="Mikhailova N."/>
            <person name="Shelobolina E.S."/>
            <person name="Picardal F."/>
            <person name="Roden E."/>
            <person name="Emerson D."/>
            <person name="Woyke T."/>
        </authorList>
    </citation>
    <scope>NUCLEOTIDE SEQUENCE [LARGE SCALE GENOMIC DNA]</scope>
    <source>
        <strain evidence="1 2">ES-2</strain>
    </source>
</reference>
<dbReference type="Pfam" id="PF11227">
    <property type="entry name" value="DUF3025"/>
    <property type="match status" value="1"/>
</dbReference>
<dbReference type="HOGENOM" id="CLU_067037_1_0_4"/>
<dbReference type="Proteomes" id="UP000001235">
    <property type="component" value="Chromosome"/>
</dbReference>
<dbReference type="EMBL" id="CP002159">
    <property type="protein sequence ID" value="ADL55150.1"/>
    <property type="molecule type" value="Genomic_DNA"/>
</dbReference>
<protein>
    <recommendedName>
        <fullName evidence="3">Transmembrane protein</fullName>
    </recommendedName>
</protein>
<dbReference type="OrthoDB" id="5292474at2"/>
<proteinExistence type="predicted"/>
<dbReference type="AlphaFoldDB" id="D9SF53"/>
<dbReference type="InterPro" id="IPR021390">
    <property type="entry name" value="DUF3025"/>
</dbReference>